<dbReference type="OrthoDB" id="10019757at2759"/>
<dbReference type="KEGG" id="scac:106094860"/>
<dbReference type="GO" id="GO:0003676">
    <property type="term" value="F:nucleic acid binding"/>
    <property type="evidence" value="ECO:0007669"/>
    <property type="project" value="InterPro"/>
</dbReference>
<dbReference type="AlphaFoldDB" id="A0A1I8NT84"/>
<evidence type="ECO:0000313" key="4">
    <source>
        <dbReference type="EnsemblMetazoa" id="SCAU001802-PA"/>
    </source>
</evidence>
<sequence>MDFARKILGKYGWKEGEGLGKNNDGIAKPLRATLKFDNSGFGADQAAADFNNHWWERVFNDAANNVEVNKDGQSIKMNLKNAEDSVEISTKGYSLKKLKKAKAEKGSAAGGNVSASAYENFMQAATLTNKGGEIDNPDRIEAGEIEVTRVNVLTDEELFKACGGRTAHKGARHGLKLSGKLARLEQQEKELLAKMMSKKSVGVECLLKESNNVLVAEPSSSNEMDHKKKKKKRKNKDADIVSNDVTDKKNSIDSLEEISEDVSPLHVIAEDEHERTKKSKKKKKRDESSSNT</sequence>
<reference evidence="4" key="1">
    <citation type="submission" date="2020-05" db="UniProtKB">
        <authorList>
            <consortium name="EnsemblMetazoa"/>
        </authorList>
    </citation>
    <scope>IDENTIFICATION</scope>
    <source>
        <strain evidence="4">USDA</strain>
    </source>
</reference>
<dbReference type="InterPro" id="IPR000467">
    <property type="entry name" value="G_patch_dom"/>
</dbReference>
<dbReference type="PANTHER" id="PTHR23149">
    <property type="entry name" value="G PATCH DOMAIN CONTAINING PROTEIN"/>
    <property type="match status" value="1"/>
</dbReference>
<name>A0A1I8NT84_STOCA</name>
<dbReference type="Pfam" id="PF01585">
    <property type="entry name" value="G-patch"/>
    <property type="match status" value="1"/>
</dbReference>
<evidence type="ECO:0000259" key="3">
    <source>
        <dbReference type="PROSITE" id="PS50174"/>
    </source>
</evidence>
<dbReference type="Proteomes" id="UP000095300">
    <property type="component" value="Unassembled WGS sequence"/>
</dbReference>
<dbReference type="STRING" id="35570.A0A1I8NT84"/>
<keyword evidence="5" id="KW-1185">Reference proteome</keyword>
<dbReference type="PROSITE" id="PS50174">
    <property type="entry name" value="G_PATCH"/>
    <property type="match status" value="1"/>
</dbReference>
<accession>A0A1I8NT84</accession>
<dbReference type="EnsemblMetazoa" id="SCAU001802-RA">
    <property type="protein sequence ID" value="SCAU001802-PA"/>
    <property type="gene ID" value="SCAU001802"/>
</dbReference>
<evidence type="ECO:0000256" key="2">
    <source>
        <dbReference type="SAM" id="MobiDB-lite"/>
    </source>
</evidence>
<dbReference type="VEuPathDB" id="VectorBase:SCAU001802"/>
<dbReference type="InterPro" id="IPR050656">
    <property type="entry name" value="PINX1"/>
</dbReference>
<evidence type="ECO:0000256" key="1">
    <source>
        <dbReference type="ARBA" id="ARBA00040365"/>
    </source>
</evidence>
<feature type="region of interest" description="Disordered" evidence="2">
    <location>
        <begin position="217"/>
        <end position="292"/>
    </location>
</feature>
<gene>
    <name evidence="4" type="primary">106094860</name>
</gene>
<dbReference type="GO" id="GO:0005730">
    <property type="term" value="C:nucleolus"/>
    <property type="evidence" value="ECO:0007669"/>
    <property type="project" value="TreeGrafter"/>
</dbReference>
<proteinExistence type="predicted"/>
<dbReference type="PANTHER" id="PTHR23149:SF9">
    <property type="entry name" value="G PATCH DOMAIN-CONTAINING PROTEIN 4"/>
    <property type="match status" value="1"/>
</dbReference>
<organism evidence="4 5">
    <name type="scientific">Stomoxys calcitrans</name>
    <name type="common">Stable fly</name>
    <name type="synonym">Conops calcitrans</name>
    <dbReference type="NCBI Taxonomy" id="35570"/>
    <lineage>
        <taxon>Eukaryota</taxon>
        <taxon>Metazoa</taxon>
        <taxon>Ecdysozoa</taxon>
        <taxon>Arthropoda</taxon>
        <taxon>Hexapoda</taxon>
        <taxon>Insecta</taxon>
        <taxon>Pterygota</taxon>
        <taxon>Neoptera</taxon>
        <taxon>Endopterygota</taxon>
        <taxon>Diptera</taxon>
        <taxon>Brachycera</taxon>
        <taxon>Muscomorpha</taxon>
        <taxon>Muscoidea</taxon>
        <taxon>Muscidae</taxon>
        <taxon>Stomoxys</taxon>
    </lineage>
</organism>
<protein>
    <recommendedName>
        <fullName evidence="1">G patch domain-containing protein 4</fullName>
    </recommendedName>
</protein>
<evidence type="ECO:0000313" key="5">
    <source>
        <dbReference type="Proteomes" id="UP000095300"/>
    </source>
</evidence>
<feature type="domain" description="G-patch" evidence="3">
    <location>
        <begin position="1"/>
        <end position="46"/>
    </location>
</feature>
<dbReference type="SMART" id="SM00443">
    <property type="entry name" value="G_patch"/>
    <property type="match status" value="1"/>
</dbReference>